<dbReference type="Proteomes" id="UP000235771">
    <property type="component" value="Unassembled WGS sequence"/>
</dbReference>
<protein>
    <submittedName>
        <fullName evidence="2">Uncharacterized protein</fullName>
    </submittedName>
</protein>
<evidence type="ECO:0000256" key="1">
    <source>
        <dbReference type="SAM" id="MobiDB-lite"/>
    </source>
</evidence>
<keyword evidence="3" id="KW-1185">Reference proteome</keyword>
<name>A0A2N6RX00_9BIFI</name>
<dbReference type="AlphaFoldDB" id="A0A2N6RX00"/>
<feature type="compositionally biased region" description="Basic and acidic residues" evidence="1">
    <location>
        <begin position="1"/>
        <end position="26"/>
    </location>
</feature>
<dbReference type="RefSeq" id="WP_102694560.1">
    <property type="nucleotide sequence ID" value="NZ_JAKNCL010000002.1"/>
</dbReference>
<reference evidence="2 3" key="1">
    <citation type="submission" date="2017-09" db="EMBL/GenBank/DDBJ databases">
        <title>Bacterial strain isolated from the female urinary microbiota.</title>
        <authorList>
            <person name="Thomas-White K."/>
            <person name="Kumar N."/>
            <person name="Forster S."/>
            <person name="Putonti C."/>
            <person name="Lawley T."/>
            <person name="Wolfe A.J."/>
        </authorList>
    </citation>
    <scope>NUCLEOTIDE SEQUENCE [LARGE SCALE GENOMIC DNA]</scope>
    <source>
        <strain evidence="2 3">UMB1686</strain>
    </source>
</reference>
<comment type="caution">
    <text evidence="2">The sequence shown here is derived from an EMBL/GenBank/DDBJ whole genome shotgun (WGS) entry which is preliminary data.</text>
</comment>
<proteinExistence type="predicted"/>
<evidence type="ECO:0000313" key="3">
    <source>
        <dbReference type="Proteomes" id="UP000235771"/>
    </source>
</evidence>
<accession>A0A2N6RX00</accession>
<dbReference type="EMBL" id="PNGV01000001">
    <property type="protein sequence ID" value="PMC42637.1"/>
    <property type="molecule type" value="Genomic_DNA"/>
</dbReference>
<organism evidence="2 3">
    <name type="scientific">Gardnerella greenwoodii</name>
    <dbReference type="NCBI Taxonomy" id="2914925"/>
    <lineage>
        <taxon>Bacteria</taxon>
        <taxon>Bacillati</taxon>
        <taxon>Actinomycetota</taxon>
        <taxon>Actinomycetes</taxon>
        <taxon>Bifidobacteriales</taxon>
        <taxon>Bifidobacteriaceae</taxon>
        <taxon>Gardnerella</taxon>
    </lineage>
</organism>
<sequence>MLNNGDERKNDDGLKNDDERNNDDSVRASFTDAELDNALAGFEKEFQENENQSNSNTEDLLDDSNRNNQDNNSIEEAMRGIEEANFEEDLQGLLGNKAKVAMIIAYVEPAKLLAAFCKMANVSARCFSEEQGSVAVLKNLEGNGPEDDVKKFVEFFFGMDVMLITNRADKITAKIYQAAKDPQEIVAPMALAVWSRDVEDLAICMENADSLEKRGLEMFNSDDLSDLEAYKIFQKYGKIN</sequence>
<evidence type="ECO:0000313" key="2">
    <source>
        <dbReference type="EMBL" id="PMC42637.1"/>
    </source>
</evidence>
<dbReference type="GeneID" id="98326557"/>
<gene>
    <name evidence="2" type="ORF">CJ216_00530</name>
</gene>
<feature type="region of interest" description="Disordered" evidence="1">
    <location>
        <begin position="1"/>
        <end position="71"/>
    </location>
</feature>